<feature type="domain" description="DUF6570" evidence="2">
    <location>
        <begin position="87"/>
        <end position="128"/>
    </location>
</feature>
<evidence type="ECO:0000259" key="2">
    <source>
        <dbReference type="Pfam" id="PF20209"/>
    </source>
</evidence>
<accession>A0A5C3PKS7</accession>
<name>A0A5C3PKS7_9APHY</name>
<dbReference type="EMBL" id="ML211060">
    <property type="protein sequence ID" value="TFK89922.1"/>
    <property type="molecule type" value="Genomic_DNA"/>
</dbReference>
<keyword evidence="4" id="KW-1185">Reference proteome</keyword>
<dbReference type="Proteomes" id="UP000308197">
    <property type="component" value="Unassembled WGS sequence"/>
</dbReference>
<dbReference type="InterPro" id="IPR046700">
    <property type="entry name" value="DUF6570"/>
</dbReference>
<reference evidence="3 4" key="1">
    <citation type="journal article" date="2019" name="Nat. Ecol. Evol.">
        <title>Megaphylogeny resolves global patterns of mushroom evolution.</title>
        <authorList>
            <person name="Varga T."/>
            <person name="Krizsan K."/>
            <person name="Foldi C."/>
            <person name="Dima B."/>
            <person name="Sanchez-Garcia M."/>
            <person name="Sanchez-Ramirez S."/>
            <person name="Szollosi G.J."/>
            <person name="Szarkandi J.G."/>
            <person name="Papp V."/>
            <person name="Albert L."/>
            <person name="Andreopoulos W."/>
            <person name="Angelini C."/>
            <person name="Antonin V."/>
            <person name="Barry K.W."/>
            <person name="Bougher N.L."/>
            <person name="Buchanan P."/>
            <person name="Buyck B."/>
            <person name="Bense V."/>
            <person name="Catcheside P."/>
            <person name="Chovatia M."/>
            <person name="Cooper J."/>
            <person name="Damon W."/>
            <person name="Desjardin D."/>
            <person name="Finy P."/>
            <person name="Geml J."/>
            <person name="Haridas S."/>
            <person name="Hughes K."/>
            <person name="Justo A."/>
            <person name="Karasinski D."/>
            <person name="Kautmanova I."/>
            <person name="Kiss B."/>
            <person name="Kocsube S."/>
            <person name="Kotiranta H."/>
            <person name="LaButti K.M."/>
            <person name="Lechner B.E."/>
            <person name="Liimatainen K."/>
            <person name="Lipzen A."/>
            <person name="Lukacs Z."/>
            <person name="Mihaltcheva S."/>
            <person name="Morgado L.N."/>
            <person name="Niskanen T."/>
            <person name="Noordeloos M.E."/>
            <person name="Ohm R.A."/>
            <person name="Ortiz-Santana B."/>
            <person name="Ovrebo C."/>
            <person name="Racz N."/>
            <person name="Riley R."/>
            <person name="Savchenko A."/>
            <person name="Shiryaev A."/>
            <person name="Soop K."/>
            <person name="Spirin V."/>
            <person name="Szebenyi C."/>
            <person name="Tomsovsky M."/>
            <person name="Tulloss R.E."/>
            <person name="Uehling J."/>
            <person name="Grigoriev I.V."/>
            <person name="Vagvolgyi C."/>
            <person name="Papp T."/>
            <person name="Martin F.M."/>
            <person name="Miettinen O."/>
            <person name="Hibbett D.S."/>
            <person name="Nagy L.G."/>
        </authorList>
    </citation>
    <scope>NUCLEOTIDE SEQUENCE [LARGE SCALE GENOMIC DNA]</scope>
    <source>
        <strain evidence="3 4">HHB13444</strain>
    </source>
</reference>
<dbReference type="InParanoid" id="A0A5C3PKS7"/>
<protein>
    <recommendedName>
        <fullName evidence="2">DUF6570 domain-containing protein</fullName>
    </recommendedName>
</protein>
<sequence>DDHAEGVETVERDEYEDYFGDDTELMNLDVPEESALNACEAAHSEAFQKKIEALTLQSCSVCHEQGFDLNVRDSQCSRCRTDKGDPVKKFSPENNAVPDPTRPACLQNLTEMEEMLISRILPMMQVRYTRG</sequence>
<feature type="non-terminal residue" evidence="3">
    <location>
        <position position="131"/>
    </location>
</feature>
<dbReference type="Pfam" id="PF20209">
    <property type="entry name" value="DUF6570"/>
    <property type="match status" value="1"/>
</dbReference>
<feature type="compositionally biased region" description="Basic and acidic residues" evidence="1">
    <location>
        <begin position="82"/>
        <end position="91"/>
    </location>
</feature>
<evidence type="ECO:0000313" key="4">
    <source>
        <dbReference type="Proteomes" id="UP000308197"/>
    </source>
</evidence>
<organism evidence="3 4">
    <name type="scientific">Polyporus arcularius HHB13444</name>
    <dbReference type="NCBI Taxonomy" id="1314778"/>
    <lineage>
        <taxon>Eukaryota</taxon>
        <taxon>Fungi</taxon>
        <taxon>Dikarya</taxon>
        <taxon>Basidiomycota</taxon>
        <taxon>Agaricomycotina</taxon>
        <taxon>Agaricomycetes</taxon>
        <taxon>Polyporales</taxon>
        <taxon>Polyporaceae</taxon>
        <taxon>Polyporus</taxon>
    </lineage>
</organism>
<evidence type="ECO:0000313" key="3">
    <source>
        <dbReference type="EMBL" id="TFK89922.1"/>
    </source>
</evidence>
<dbReference type="AlphaFoldDB" id="A0A5C3PKS7"/>
<evidence type="ECO:0000256" key="1">
    <source>
        <dbReference type="SAM" id="MobiDB-lite"/>
    </source>
</evidence>
<gene>
    <name evidence="3" type="ORF">K466DRAFT_464337</name>
</gene>
<feature type="region of interest" description="Disordered" evidence="1">
    <location>
        <begin position="82"/>
        <end position="102"/>
    </location>
</feature>
<proteinExistence type="predicted"/>
<feature type="non-terminal residue" evidence="3">
    <location>
        <position position="1"/>
    </location>
</feature>